<evidence type="ECO:0000313" key="1">
    <source>
        <dbReference type="EMBL" id="KAF5589339.1"/>
    </source>
</evidence>
<evidence type="ECO:0000313" key="2">
    <source>
        <dbReference type="Proteomes" id="UP000546213"/>
    </source>
</evidence>
<gene>
    <name evidence="1" type="ORF">FPCIR_6785</name>
</gene>
<dbReference type="OrthoDB" id="6513042at2759"/>
<name>A0A8H5LD04_9HYPO</name>
<accession>A0A8H5LD04</accession>
<keyword evidence="2" id="KW-1185">Reference proteome</keyword>
<organism evidence="1 2">
    <name type="scientific">Fusarium pseudocircinatum</name>
    <dbReference type="NCBI Taxonomy" id="56676"/>
    <lineage>
        <taxon>Eukaryota</taxon>
        <taxon>Fungi</taxon>
        <taxon>Dikarya</taxon>
        <taxon>Ascomycota</taxon>
        <taxon>Pezizomycotina</taxon>
        <taxon>Sordariomycetes</taxon>
        <taxon>Hypocreomycetidae</taxon>
        <taxon>Hypocreales</taxon>
        <taxon>Nectriaceae</taxon>
        <taxon>Fusarium</taxon>
        <taxon>Fusarium fujikuroi species complex</taxon>
    </lineage>
</organism>
<reference evidence="1 2" key="1">
    <citation type="submission" date="2020-05" db="EMBL/GenBank/DDBJ databases">
        <title>Identification and distribution of gene clusters putatively required for synthesis of sphingolipid metabolism inhibitors in phylogenetically diverse species of the filamentous fungus Fusarium.</title>
        <authorList>
            <person name="Kim H.-S."/>
            <person name="Busman M."/>
            <person name="Brown D.W."/>
            <person name="Divon H."/>
            <person name="Uhlig S."/>
            <person name="Proctor R.H."/>
        </authorList>
    </citation>
    <scope>NUCLEOTIDE SEQUENCE [LARGE SCALE GENOMIC DNA]</scope>
    <source>
        <strain evidence="1 2">NRRL 36939</strain>
    </source>
</reference>
<dbReference type="AlphaFoldDB" id="A0A8H5LD04"/>
<comment type="caution">
    <text evidence="1">The sequence shown here is derived from an EMBL/GenBank/DDBJ whole genome shotgun (WGS) entry which is preliminary data.</text>
</comment>
<dbReference type="EMBL" id="JAAOAS010000155">
    <property type="protein sequence ID" value="KAF5589339.1"/>
    <property type="molecule type" value="Genomic_DNA"/>
</dbReference>
<dbReference type="Proteomes" id="UP000546213">
    <property type="component" value="Unassembled WGS sequence"/>
</dbReference>
<sequence length="180" mass="19394">MTQVLAGSVSVAHVWSRTSKVITDLLLSQTSISLSRGSPEGASVLGAVVARGPQLRIPVSVRGFALHKEAGKLMSLLRGHAVKEDNELDPSPRNFAFLCCWIAPALGYELEGIEQLDVDRENEDLSNLHTRLQVLADAGPSCPSDEYSSGNSDSEVEITTKKTFGEFAALVQIARKTMTL</sequence>
<protein>
    <submittedName>
        <fullName evidence="1">Uncharacterized protein</fullName>
    </submittedName>
</protein>
<proteinExistence type="predicted"/>